<comment type="cofactor">
    <cofactor evidence="6 7">
        <name>Mg(2+)</name>
        <dbReference type="ChEBI" id="CHEBI:18420"/>
    </cofactor>
</comment>
<feature type="binding site" evidence="6">
    <location>
        <position position="227"/>
    </location>
    <ligand>
        <name>Mg(2+)</name>
        <dbReference type="ChEBI" id="CHEBI:18420"/>
        <label>2</label>
    </ligand>
</feature>
<dbReference type="InterPro" id="IPR006240">
    <property type="entry name" value="CysQ"/>
</dbReference>
<comment type="catalytic activity">
    <reaction evidence="6">
        <text>adenosine 3',5'-bisphosphate + H2O = AMP + phosphate</text>
        <dbReference type="Rhea" id="RHEA:10040"/>
        <dbReference type="ChEBI" id="CHEBI:15377"/>
        <dbReference type="ChEBI" id="CHEBI:43474"/>
        <dbReference type="ChEBI" id="CHEBI:58343"/>
        <dbReference type="ChEBI" id="CHEBI:456215"/>
        <dbReference type="EC" id="3.1.3.7"/>
    </reaction>
</comment>
<feature type="binding site" evidence="7">
    <location>
        <position position="227"/>
    </location>
    <ligand>
        <name>Mg(2+)</name>
        <dbReference type="ChEBI" id="CHEBI:18420"/>
        <label>1</label>
        <note>catalytic</note>
    </ligand>
</feature>
<organism evidence="8 9">
    <name type="scientific">Hoeflea olei</name>
    <dbReference type="NCBI Taxonomy" id="1480615"/>
    <lineage>
        <taxon>Bacteria</taxon>
        <taxon>Pseudomonadati</taxon>
        <taxon>Pseudomonadota</taxon>
        <taxon>Alphaproteobacteria</taxon>
        <taxon>Hyphomicrobiales</taxon>
        <taxon>Rhizobiaceae</taxon>
        <taxon>Hoeflea</taxon>
    </lineage>
</organism>
<evidence type="ECO:0000256" key="1">
    <source>
        <dbReference type="ARBA" id="ARBA00005289"/>
    </source>
</evidence>
<feature type="binding site" evidence="6">
    <location>
        <begin position="100"/>
        <end position="103"/>
    </location>
    <ligand>
        <name>substrate</name>
    </ligand>
</feature>
<dbReference type="InterPro" id="IPR000760">
    <property type="entry name" value="Inositol_monophosphatase-like"/>
</dbReference>
<comment type="similarity">
    <text evidence="1 6">Belongs to the inositol monophosphatase superfamily. CysQ family.</text>
</comment>
<dbReference type="InterPro" id="IPR050725">
    <property type="entry name" value="CysQ/Inositol_MonoPase"/>
</dbReference>
<keyword evidence="6 7" id="KW-0479">Metal-binding</keyword>
<protein>
    <recommendedName>
        <fullName evidence="6">3'(2'),5'-bisphosphate nucleotidase CysQ</fullName>
        <ecNumber evidence="6">3.1.3.7</ecNumber>
    </recommendedName>
    <alternativeName>
        <fullName evidence="6">3'(2'),5-bisphosphonucleoside 3'(2')-phosphohydrolase</fullName>
    </alternativeName>
    <alternativeName>
        <fullName evidence="6">3'-phosphoadenosine 5'-phosphate phosphatase</fullName>
        <shortName evidence="6">PAP phosphatase</shortName>
    </alternativeName>
</protein>
<keyword evidence="9" id="KW-1185">Reference proteome</keyword>
<feature type="binding site" evidence="6">
    <location>
        <position position="78"/>
    </location>
    <ligand>
        <name>Mg(2+)</name>
        <dbReference type="ChEBI" id="CHEBI:18420"/>
        <label>1</label>
    </ligand>
</feature>
<dbReference type="AlphaFoldDB" id="A0A1C1YYG7"/>
<evidence type="ECO:0000256" key="5">
    <source>
        <dbReference type="ARBA" id="ARBA00023136"/>
    </source>
</evidence>
<proteinExistence type="inferred from homology"/>
<evidence type="ECO:0000313" key="9">
    <source>
        <dbReference type="Proteomes" id="UP000094795"/>
    </source>
</evidence>
<dbReference type="GO" id="GO:0050427">
    <property type="term" value="P:3'-phosphoadenosine 5'-phosphosulfate metabolic process"/>
    <property type="evidence" value="ECO:0007669"/>
    <property type="project" value="TreeGrafter"/>
</dbReference>
<name>A0A1C1YYG7_9HYPH</name>
<feature type="binding site" evidence="7">
    <location>
        <position position="98"/>
    </location>
    <ligand>
        <name>Mg(2+)</name>
        <dbReference type="ChEBI" id="CHEBI:18420"/>
        <label>1</label>
        <note>catalytic</note>
    </ligand>
</feature>
<dbReference type="STRING" id="1480615.AWJ14_18340"/>
<dbReference type="CDD" id="cd01638">
    <property type="entry name" value="CysQ"/>
    <property type="match status" value="1"/>
</dbReference>
<keyword evidence="3 6" id="KW-0997">Cell inner membrane</keyword>
<dbReference type="Proteomes" id="UP000094795">
    <property type="component" value="Unassembled WGS sequence"/>
</dbReference>
<keyword evidence="6 7" id="KW-0460">Magnesium</keyword>
<dbReference type="PRINTS" id="PR00377">
    <property type="entry name" value="IMPHPHTASES"/>
</dbReference>
<dbReference type="GO" id="GO:0046854">
    <property type="term" value="P:phosphatidylinositol phosphate biosynthetic process"/>
    <property type="evidence" value="ECO:0007669"/>
    <property type="project" value="InterPro"/>
</dbReference>
<dbReference type="InterPro" id="IPR020550">
    <property type="entry name" value="Inositol_monophosphatase_CS"/>
</dbReference>
<dbReference type="EC" id="3.1.3.7" evidence="6"/>
<feature type="binding site" evidence="6">
    <location>
        <position position="78"/>
    </location>
    <ligand>
        <name>substrate</name>
    </ligand>
</feature>
<keyword evidence="4 6" id="KW-0378">Hydrolase</keyword>
<dbReference type="NCBIfam" id="TIGR01331">
    <property type="entry name" value="bisphos_cysQ"/>
    <property type="match status" value="1"/>
</dbReference>
<feature type="binding site" evidence="6">
    <location>
        <position position="100"/>
    </location>
    <ligand>
        <name>Mg(2+)</name>
        <dbReference type="ChEBI" id="CHEBI:18420"/>
        <label>1</label>
    </ligand>
</feature>
<dbReference type="SUPFAM" id="SSF56655">
    <property type="entry name" value="Carbohydrate phosphatase"/>
    <property type="match status" value="1"/>
</dbReference>
<dbReference type="PANTHER" id="PTHR43028:SF5">
    <property type="entry name" value="3'(2'),5'-BISPHOSPHATE NUCLEOTIDASE 1"/>
    <property type="match status" value="1"/>
</dbReference>
<sequence>MGLSAPADPDHRPLPDLIDTFERAAIAAGQAIMAARAAGASVSFKSDMTPVTQADKAAEAIILARLTEQFPGVPVVAEEMAEDGKCPTCTEASYFLVDALDGTGDFIAGRNEFTVNVALIRDLKPVAGVVYAPALGRIWSGAGLKAHSGAVDELGEIRDRREIRTRALPKTPVALVSLSHREPETEAWLDLLPPHKTTHIGSSLKFCLVAEGKADVYPRLVCLHQWDIAAGDAVLRAAGGVTLDLDGVPLEYGVDNADFGCGRFVCWGRHPDLPKARRRG</sequence>
<reference evidence="8 9" key="1">
    <citation type="submission" date="2015-12" db="EMBL/GenBank/DDBJ databases">
        <authorList>
            <person name="Shamseldin A."/>
            <person name="Moawad H."/>
            <person name="Abd El-Rahim W.M."/>
            <person name="Sadowsky M.J."/>
        </authorList>
    </citation>
    <scope>NUCLEOTIDE SEQUENCE [LARGE SCALE GENOMIC DNA]</scope>
    <source>
        <strain evidence="8 9">JC234</strain>
    </source>
</reference>
<dbReference type="GO" id="GO:0005886">
    <property type="term" value="C:plasma membrane"/>
    <property type="evidence" value="ECO:0007669"/>
    <property type="project" value="UniProtKB-SubCell"/>
</dbReference>
<dbReference type="HAMAP" id="MF_02095">
    <property type="entry name" value="CysQ"/>
    <property type="match status" value="1"/>
</dbReference>
<feature type="binding site" evidence="7">
    <location>
        <position position="100"/>
    </location>
    <ligand>
        <name>Mg(2+)</name>
        <dbReference type="ChEBI" id="CHEBI:18420"/>
        <label>1</label>
        <note>catalytic</note>
    </ligand>
</feature>
<feature type="binding site" evidence="6">
    <location>
        <position position="98"/>
    </location>
    <ligand>
        <name>Mg(2+)</name>
        <dbReference type="ChEBI" id="CHEBI:18420"/>
        <label>1</label>
    </ligand>
</feature>
<keyword evidence="2 6" id="KW-1003">Cell membrane</keyword>
<feature type="binding site" evidence="7">
    <location>
        <position position="101"/>
    </location>
    <ligand>
        <name>Mg(2+)</name>
        <dbReference type="ChEBI" id="CHEBI:18420"/>
        <label>1</label>
        <note>catalytic</note>
    </ligand>
</feature>
<dbReference type="GO" id="GO:0000287">
    <property type="term" value="F:magnesium ion binding"/>
    <property type="evidence" value="ECO:0007669"/>
    <property type="project" value="UniProtKB-UniRule"/>
</dbReference>
<dbReference type="EMBL" id="LQZT01000006">
    <property type="protein sequence ID" value="OCW58459.1"/>
    <property type="molecule type" value="Genomic_DNA"/>
</dbReference>
<dbReference type="Pfam" id="PF00459">
    <property type="entry name" value="Inositol_P"/>
    <property type="match status" value="1"/>
</dbReference>
<evidence type="ECO:0000313" key="8">
    <source>
        <dbReference type="EMBL" id="OCW58459.1"/>
    </source>
</evidence>
<gene>
    <name evidence="6" type="primary">cysQ</name>
    <name evidence="8" type="ORF">AWJ14_18340</name>
</gene>
<dbReference type="Gene3D" id="3.40.190.80">
    <property type="match status" value="1"/>
</dbReference>
<dbReference type="Gene3D" id="3.30.540.10">
    <property type="entry name" value="Fructose-1,6-Bisphosphatase, subunit A, domain 1"/>
    <property type="match status" value="1"/>
</dbReference>
<feature type="binding site" evidence="6">
    <location>
        <position position="101"/>
    </location>
    <ligand>
        <name>Mg(2+)</name>
        <dbReference type="ChEBI" id="CHEBI:18420"/>
        <label>2</label>
    </ligand>
</feature>
<feature type="binding site" evidence="6">
    <location>
        <position position="98"/>
    </location>
    <ligand>
        <name>Mg(2+)</name>
        <dbReference type="ChEBI" id="CHEBI:18420"/>
        <label>2</label>
    </ligand>
</feature>
<evidence type="ECO:0000256" key="4">
    <source>
        <dbReference type="ARBA" id="ARBA00022801"/>
    </source>
</evidence>
<evidence type="ECO:0000256" key="6">
    <source>
        <dbReference type="HAMAP-Rule" id="MF_02095"/>
    </source>
</evidence>
<dbReference type="GO" id="GO:0008441">
    <property type="term" value="F:3'(2'),5'-bisphosphate nucleotidase activity"/>
    <property type="evidence" value="ECO:0007669"/>
    <property type="project" value="UniProtKB-UniRule"/>
</dbReference>
<keyword evidence="5 6" id="KW-0472">Membrane</keyword>
<evidence type="ECO:0000256" key="2">
    <source>
        <dbReference type="ARBA" id="ARBA00022475"/>
    </source>
</evidence>
<dbReference type="PROSITE" id="PS00630">
    <property type="entry name" value="IMP_2"/>
    <property type="match status" value="1"/>
</dbReference>
<feature type="binding site" evidence="7">
    <location>
        <position position="78"/>
    </location>
    <ligand>
        <name>Mg(2+)</name>
        <dbReference type="ChEBI" id="CHEBI:18420"/>
        <label>1</label>
        <note>catalytic</note>
    </ligand>
</feature>
<accession>A0A1C1YYG7</accession>
<dbReference type="PANTHER" id="PTHR43028">
    <property type="entry name" value="3'(2'),5'-BISPHOSPHATE NUCLEOTIDASE 1"/>
    <property type="match status" value="1"/>
</dbReference>
<feature type="binding site" evidence="6">
    <location>
        <position position="227"/>
    </location>
    <ligand>
        <name>substrate</name>
    </ligand>
</feature>
<comment type="subcellular location">
    <subcellularLocation>
        <location evidence="6">Cell inner membrane</location>
        <topology evidence="6">Peripheral membrane protein</topology>
        <orientation evidence="6">Cytoplasmic side</orientation>
    </subcellularLocation>
</comment>
<evidence type="ECO:0000256" key="3">
    <source>
        <dbReference type="ARBA" id="ARBA00022519"/>
    </source>
</evidence>
<dbReference type="GO" id="GO:0000103">
    <property type="term" value="P:sulfate assimilation"/>
    <property type="evidence" value="ECO:0007669"/>
    <property type="project" value="TreeGrafter"/>
</dbReference>
<comment type="caution">
    <text evidence="8">The sequence shown here is derived from an EMBL/GenBank/DDBJ whole genome shotgun (WGS) entry which is preliminary data.</text>
</comment>
<comment type="function">
    <text evidence="6">Converts adenosine-3',5'-bisphosphate (PAP) to AMP.</text>
</comment>
<evidence type="ECO:0000256" key="7">
    <source>
        <dbReference type="PIRSR" id="PIRSR600760-2"/>
    </source>
</evidence>